<proteinExistence type="predicted"/>
<dbReference type="AlphaFoldDB" id="A0A8S0S2C5"/>
<dbReference type="EMBL" id="CACTIH010003884">
    <property type="protein sequence ID" value="CAA2986744.1"/>
    <property type="molecule type" value="Genomic_DNA"/>
</dbReference>
<dbReference type="Gene3D" id="1.25.40.550">
    <property type="entry name" value="Aar2, C-terminal domain-like"/>
    <property type="match status" value="1"/>
</dbReference>
<keyword evidence="3" id="KW-1185">Reference proteome</keyword>
<name>A0A8S0S2C5_OLEEU</name>
<sequence>MHSEDLTSMNIDKTRLLESVLTEAYEGDEDSLLGELQFTFVAFLMGQSLEAFLQWKLLIGLLLGCTEAVSTNIYGLDFSGYTYPIEGDKIHTILTVRIVFY</sequence>
<reference evidence="2 3" key="1">
    <citation type="submission" date="2019-12" db="EMBL/GenBank/DDBJ databases">
        <authorList>
            <person name="Alioto T."/>
            <person name="Alioto T."/>
            <person name="Gomez Garrido J."/>
        </authorList>
    </citation>
    <scope>NUCLEOTIDE SEQUENCE [LARGE SCALE GENOMIC DNA]</scope>
</reference>
<dbReference type="OrthoDB" id="201752at2759"/>
<accession>A0A8S0S2C5</accession>
<dbReference type="GO" id="GO:0000244">
    <property type="term" value="P:spliceosomal tri-snRNP complex assembly"/>
    <property type="evidence" value="ECO:0007669"/>
    <property type="project" value="TreeGrafter"/>
</dbReference>
<dbReference type="Gramene" id="OE9A097343T1">
    <property type="protein sequence ID" value="OE9A097343C1"/>
    <property type="gene ID" value="OE9A097343"/>
</dbReference>
<dbReference type="InterPro" id="IPR038514">
    <property type="entry name" value="AAR2_C_sf"/>
</dbReference>
<dbReference type="Pfam" id="PF05282">
    <property type="entry name" value="AAR2"/>
    <property type="match status" value="1"/>
</dbReference>
<gene>
    <name evidence="2" type="ORF">OLEA9_A097343</name>
</gene>
<dbReference type="Proteomes" id="UP000594638">
    <property type="component" value="Unassembled WGS sequence"/>
</dbReference>
<dbReference type="InterPro" id="IPR007946">
    <property type="entry name" value="AAR2"/>
</dbReference>
<dbReference type="Gramene" id="OE9A097343T2">
    <property type="protein sequence ID" value="OE9A097343C2"/>
    <property type="gene ID" value="OE9A097343"/>
</dbReference>
<protein>
    <recommendedName>
        <fullName evidence="1">AAR2 C-terminal domain-containing protein</fullName>
    </recommendedName>
</protein>
<dbReference type="CDD" id="cd13778">
    <property type="entry name" value="Aar2_C"/>
    <property type="match status" value="1"/>
</dbReference>
<feature type="domain" description="AAR2 C-terminal" evidence="1">
    <location>
        <begin position="3"/>
        <end position="72"/>
    </location>
</feature>
<evidence type="ECO:0000313" key="3">
    <source>
        <dbReference type="Proteomes" id="UP000594638"/>
    </source>
</evidence>
<dbReference type="InterPro" id="IPR033648">
    <property type="entry name" value="AAR2_C"/>
</dbReference>
<dbReference type="PANTHER" id="PTHR12689:SF4">
    <property type="entry name" value="PROTEIN AAR2 HOMOLOG"/>
    <property type="match status" value="1"/>
</dbReference>
<comment type="caution">
    <text evidence="2">The sequence shown here is derived from an EMBL/GenBank/DDBJ whole genome shotgun (WGS) entry which is preliminary data.</text>
</comment>
<evidence type="ECO:0000313" key="2">
    <source>
        <dbReference type="EMBL" id="CAA2986744.1"/>
    </source>
</evidence>
<dbReference type="PANTHER" id="PTHR12689">
    <property type="entry name" value="A1 CISTRON SPLICING FACTOR AAR2-RELATED"/>
    <property type="match status" value="1"/>
</dbReference>
<evidence type="ECO:0000259" key="1">
    <source>
        <dbReference type="Pfam" id="PF05282"/>
    </source>
</evidence>
<organism evidence="2 3">
    <name type="scientific">Olea europaea subsp. europaea</name>
    <dbReference type="NCBI Taxonomy" id="158383"/>
    <lineage>
        <taxon>Eukaryota</taxon>
        <taxon>Viridiplantae</taxon>
        <taxon>Streptophyta</taxon>
        <taxon>Embryophyta</taxon>
        <taxon>Tracheophyta</taxon>
        <taxon>Spermatophyta</taxon>
        <taxon>Magnoliopsida</taxon>
        <taxon>eudicotyledons</taxon>
        <taxon>Gunneridae</taxon>
        <taxon>Pentapetalae</taxon>
        <taxon>asterids</taxon>
        <taxon>lamiids</taxon>
        <taxon>Lamiales</taxon>
        <taxon>Oleaceae</taxon>
        <taxon>Oleeae</taxon>
        <taxon>Olea</taxon>
    </lineage>
</organism>